<evidence type="ECO:0000313" key="2">
    <source>
        <dbReference type="Proteomes" id="UP000548632"/>
    </source>
</evidence>
<sequence>MRTLVLRLGPGRVQLSPAAGAELIVTCANDQQPQRRDTPDGVTLTAQQRTLLGISIPSQPLHWQIQVPTDFNRITIQAAGATVLSHDVAWAEMRLEGTASQLECRTTHLNRMALVGTGQSATLQVECLDHLLLDGLNNHATVAHRTAFAIEPLTAGLGCRIEAPAAYPNAQHRLQCQLNGLHQVVEVQHVTH</sequence>
<reference evidence="1 2" key="1">
    <citation type="journal article" date="2020" name="Arch. Microbiol.">
        <title>The genome sequence of the giant phototrophic gammaproteobacterium Thiospirillum jenense gives insight into its physiological properties and phylogenetic relationships.</title>
        <authorList>
            <person name="Imhoff J.F."/>
            <person name="Meyer T.E."/>
            <person name="Kyndt J.A."/>
        </authorList>
    </citation>
    <scope>NUCLEOTIDE SEQUENCE [LARGE SCALE GENOMIC DNA]</scope>
    <source>
        <strain evidence="1 2">DSM 216</strain>
    </source>
</reference>
<organism evidence="1 2">
    <name type="scientific">Thiospirillum jenense</name>
    <dbReference type="NCBI Taxonomy" id="1653858"/>
    <lineage>
        <taxon>Bacteria</taxon>
        <taxon>Pseudomonadati</taxon>
        <taxon>Pseudomonadota</taxon>
        <taxon>Gammaproteobacteria</taxon>
        <taxon>Chromatiales</taxon>
        <taxon>Chromatiaceae</taxon>
        <taxon>Thiospirillum</taxon>
    </lineage>
</organism>
<dbReference type="Proteomes" id="UP000548632">
    <property type="component" value="Unassembled WGS sequence"/>
</dbReference>
<gene>
    <name evidence="1" type="ORF">HUK38_04960</name>
</gene>
<proteinExistence type="predicted"/>
<protein>
    <submittedName>
        <fullName evidence="1">Uncharacterized protein</fullName>
    </submittedName>
</protein>
<comment type="caution">
    <text evidence="1">The sequence shown here is derived from an EMBL/GenBank/DDBJ whole genome shotgun (WGS) entry which is preliminary data.</text>
</comment>
<dbReference type="RefSeq" id="WP_182583080.1">
    <property type="nucleotide sequence ID" value="NZ_JABVCQ010000008.1"/>
</dbReference>
<dbReference type="AlphaFoldDB" id="A0A839HH64"/>
<keyword evidence="2" id="KW-1185">Reference proteome</keyword>
<evidence type="ECO:0000313" key="1">
    <source>
        <dbReference type="EMBL" id="MBB1125582.1"/>
    </source>
</evidence>
<name>A0A839HH64_9GAMM</name>
<dbReference type="EMBL" id="JABVCQ010000008">
    <property type="protein sequence ID" value="MBB1125582.1"/>
    <property type="molecule type" value="Genomic_DNA"/>
</dbReference>
<accession>A0A839HH64</accession>